<dbReference type="PANTHER" id="PTHR21419:SF36">
    <property type="entry name" value="PROTEIN FAM234A-LIKE"/>
    <property type="match status" value="1"/>
</dbReference>
<protein>
    <recommendedName>
        <fullName evidence="7">FAM234A/B beta-propeller domain-containing protein</fullName>
    </recommendedName>
</protein>
<dbReference type="GO" id="GO:0016020">
    <property type="term" value="C:membrane"/>
    <property type="evidence" value="ECO:0007669"/>
    <property type="project" value="UniProtKB-SubCell"/>
</dbReference>
<feature type="region of interest" description="Disordered" evidence="5">
    <location>
        <begin position="1"/>
        <end position="57"/>
    </location>
</feature>
<gene>
    <name evidence="8" type="ORF">BOX15_Mlig017011g1</name>
</gene>
<keyword evidence="2 6" id="KW-0812">Transmembrane</keyword>
<dbReference type="InterPro" id="IPR045232">
    <property type="entry name" value="FAM234"/>
</dbReference>
<dbReference type="EMBL" id="NIVC01002434">
    <property type="protein sequence ID" value="PAA57903.1"/>
    <property type="molecule type" value="Genomic_DNA"/>
</dbReference>
<keyword evidence="3 6" id="KW-1133">Transmembrane helix</keyword>
<feature type="domain" description="FAM234A/B beta-propeller" evidence="7">
    <location>
        <begin position="233"/>
        <end position="612"/>
    </location>
</feature>
<evidence type="ECO:0000256" key="6">
    <source>
        <dbReference type="SAM" id="Phobius"/>
    </source>
</evidence>
<evidence type="ECO:0000256" key="3">
    <source>
        <dbReference type="ARBA" id="ARBA00022989"/>
    </source>
</evidence>
<dbReference type="Proteomes" id="UP000215902">
    <property type="component" value="Unassembled WGS sequence"/>
</dbReference>
<comment type="subcellular location">
    <subcellularLocation>
        <location evidence="1">Membrane</location>
        <topology evidence="1">Single-pass membrane protein</topology>
    </subcellularLocation>
</comment>
<feature type="transmembrane region" description="Helical" evidence="6">
    <location>
        <begin position="155"/>
        <end position="182"/>
    </location>
</feature>
<organism evidence="8 9">
    <name type="scientific">Macrostomum lignano</name>
    <dbReference type="NCBI Taxonomy" id="282301"/>
    <lineage>
        <taxon>Eukaryota</taxon>
        <taxon>Metazoa</taxon>
        <taxon>Spiralia</taxon>
        <taxon>Lophotrochozoa</taxon>
        <taxon>Platyhelminthes</taxon>
        <taxon>Rhabditophora</taxon>
        <taxon>Macrostomorpha</taxon>
        <taxon>Macrostomida</taxon>
        <taxon>Macrostomidae</taxon>
        <taxon>Macrostomum</taxon>
    </lineage>
</organism>
<comment type="caution">
    <text evidence="8">The sequence shown here is derived from an EMBL/GenBank/DDBJ whole genome shotgun (WGS) entry which is preliminary data.</text>
</comment>
<keyword evidence="9" id="KW-1185">Reference proteome</keyword>
<dbReference type="OrthoDB" id="567787at2759"/>
<dbReference type="Gene3D" id="2.130.10.10">
    <property type="entry name" value="YVTN repeat-like/Quinoprotein amine dehydrogenase"/>
    <property type="match status" value="1"/>
</dbReference>
<name>A0A267E8K3_9PLAT</name>
<dbReference type="Pfam" id="PF23727">
    <property type="entry name" value="Beta-prop_FAM234A_B"/>
    <property type="match status" value="1"/>
</dbReference>
<dbReference type="SUPFAM" id="SSF69318">
    <property type="entry name" value="Integrin alpha N-terminal domain"/>
    <property type="match status" value="1"/>
</dbReference>
<dbReference type="AlphaFoldDB" id="A0A267E8K3"/>
<accession>A0A267E8K3</accession>
<dbReference type="PANTHER" id="PTHR21419">
    <property type="match status" value="1"/>
</dbReference>
<feature type="compositionally biased region" description="Low complexity" evidence="5">
    <location>
        <begin position="24"/>
        <end position="33"/>
    </location>
</feature>
<dbReference type="InterPro" id="IPR015943">
    <property type="entry name" value="WD40/YVTN_repeat-like_dom_sf"/>
</dbReference>
<sequence>MNGGSSNNSSGKSTNLPLIEFSHASSDSAAANGDNGGIVEQSNARSPNGIFANSFLGPEEAANMKDLALSSDNAENDSDSADEEDELFSRKTTGSGGGSGAGGGGGGGGGGGRESKPLMAPRRARTSSSDSASNATVTLRMPKPFKNRRKVSRCYLFLVFLGKCAVVVSIAAVIFVTLFFLIQAVFKKSAAGSGAKSRHVSVTTLASHAACSHITVEDVWIRGYPKMGIEGPLRLLDVNSDGILDIIVPFASGVDSLTPIEANCRVYYDNYKTGYCAGGIMAVDGRDGSVIWSQFVQHEPFALTCETDLNKDGQSDCVLSGRGGLMSAHDGRTGQTVWSSKLNRGYKNYYTVQPVGDLDNDKVTDFVQIHGGDPRPTPEEKNRPKGELVLLSGATGTRIRWKYVPDKHESYYSPQVISLGEGTKAILFGTGGETIPGALYLLRLRTFLLTGEIDKARKIYSTKDKGIMTPPVLADVNRDRVHDIVMATFNGSVIAFDGVTFKKIWQTDFKHGETYSTPAPGYYNDDDVPDFFVQYSIGIGYPIYFYARYAILDGRTGEIIIELPFSSVSVITSPLTVSFEGAGHDVFLYWKKDCYRHEGQIMKNQFSYSYHQSVASHTEFCRAQFNTTYVTKLLMIGQHIKPPGILLYHSHRYFHEENQYNLDSWRRDAQRYLLNSGADRDLYDEFNSFFSQVSKLSNHQFDSTGPDAVLGGAGGGTAGFGDYGNIPEYENSYPEYDTGANSRYALPSAALPRARPKRHIGPHDGQGSMRVISTGTLAPSLPPVGHNASSSIDVLFTIYVGAPAPSATVMTPAEAKCFADLMDKEGQRFDKNSEFYGYDTDRYRDYASKQCARHYGSVENFRKILDGLTTSSDYFGLNYLQLTLYRKRITCHCNRSQPCLHILPFEKQRWGSYLGNHADAYMRNPI</sequence>
<evidence type="ECO:0000313" key="8">
    <source>
        <dbReference type="EMBL" id="PAA57903.1"/>
    </source>
</evidence>
<feature type="region of interest" description="Disordered" evidence="5">
    <location>
        <begin position="71"/>
        <end position="135"/>
    </location>
</feature>
<proteinExistence type="predicted"/>
<feature type="compositionally biased region" description="Low complexity" evidence="5">
    <location>
        <begin position="126"/>
        <end position="135"/>
    </location>
</feature>
<reference evidence="8 9" key="1">
    <citation type="submission" date="2017-06" db="EMBL/GenBank/DDBJ databases">
        <title>A platform for efficient transgenesis in Macrostomum lignano, a flatworm model organism for stem cell research.</title>
        <authorList>
            <person name="Berezikov E."/>
        </authorList>
    </citation>
    <scope>NUCLEOTIDE SEQUENCE [LARGE SCALE GENOMIC DNA]</scope>
    <source>
        <strain evidence="8">DV1</strain>
        <tissue evidence="8">Whole organism</tissue>
    </source>
</reference>
<evidence type="ECO:0000313" key="9">
    <source>
        <dbReference type="Proteomes" id="UP000215902"/>
    </source>
</evidence>
<evidence type="ECO:0000256" key="2">
    <source>
        <dbReference type="ARBA" id="ARBA00022692"/>
    </source>
</evidence>
<feature type="compositionally biased region" description="Gly residues" evidence="5">
    <location>
        <begin position="94"/>
        <end position="112"/>
    </location>
</feature>
<evidence type="ECO:0000259" key="7">
    <source>
        <dbReference type="Pfam" id="PF23727"/>
    </source>
</evidence>
<feature type="compositionally biased region" description="Acidic residues" evidence="5">
    <location>
        <begin position="74"/>
        <end position="86"/>
    </location>
</feature>
<evidence type="ECO:0000256" key="4">
    <source>
        <dbReference type="ARBA" id="ARBA00023136"/>
    </source>
</evidence>
<dbReference type="InterPro" id="IPR055409">
    <property type="entry name" value="Beta-prop_FAM234A_B"/>
</dbReference>
<feature type="compositionally biased region" description="Low complexity" evidence="5">
    <location>
        <begin position="1"/>
        <end position="11"/>
    </location>
</feature>
<evidence type="ECO:0000256" key="5">
    <source>
        <dbReference type="SAM" id="MobiDB-lite"/>
    </source>
</evidence>
<dbReference type="InterPro" id="IPR028994">
    <property type="entry name" value="Integrin_alpha_N"/>
</dbReference>
<keyword evidence="4 6" id="KW-0472">Membrane</keyword>
<evidence type="ECO:0000256" key="1">
    <source>
        <dbReference type="ARBA" id="ARBA00004167"/>
    </source>
</evidence>